<protein>
    <recommendedName>
        <fullName evidence="7">AP2/ERF domain-containing protein</fullName>
    </recommendedName>
</protein>
<evidence type="ECO:0000256" key="3">
    <source>
        <dbReference type="ARBA" id="ARBA00023125"/>
    </source>
</evidence>
<dbReference type="Gene3D" id="3.30.730.10">
    <property type="entry name" value="AP2/ERF domain"/>
    <property type="match status" value="1"/>
</dbReference>
<evidence type="ECO:0000256" key="5">
    <source>
        <dbReference type="ARBA" id="ARBA00023242"/>
    </source>
</evidence>
<keyword evidence="5" id="KW-0539">Nucleus</keyword>
<dbReference type="FunFam" id="3.30.730.10:FF:000001">
    <property type="entry name" value="Ethylene-responsive transcription factor 2"/>
    <property type="match status" value="1"/>
</dbReference>
<dbReference type="InterPro" id="IPR036955">
    <property type="entry name" value="AP2/ERF_dom_sf"/>
</dbReference>
<dbReference type="CDD" id="cd00018">
    <property type="entry name" value="AP2"/>
    <property type="match status" value="1"/>
</dbReference>
<keyword evidence="2" id="KW-0805">Transcription regulation</keyword>
<accession>A0A3L6Q0X9</accession>
<feature type="compositionally biased region" description="Low complexity" evidence="6">
    <location>
        <begin position="127"/>
        <end position="149"/>
    </location>
</feature>
<dbReference type="SUPFAM" id="SSF54171">
    <property type="entry name" value="DNA-binding domain"/>
    <property type="match status" value="1"/>
</dbReference>
<feature type="region of interest" description="Disordered" evidence="6">
    <location>
        <begin position="126"/>
        <end position="188"/>
    </location>
</feature>
<organism evidence="8 9">
    <name type="scientific">Panicum miliaceum</name>
    <name type="common">Proso millet</name>
    <name type="synonym">Broomcorn millet</name>
    <dbReference type="NCBI Taxonomy" id="4540"/>
    <lineage>
        <taxon>Eukaryota</taxon>
        <taxon>Viridiplantae</taxon>
        <taxon>Streptophyta</taxon>
        <taxon>Embryophyta</taxon>
        <taxon>Tracheophyta</taxon>
        <taxon>Spermatophyta</taxon>
        <taxon>Magnoliopsida</taxon>
        <taxon>Liliopsida</taxon>
        <taxon>Poales</taxon>
        <taxon>Poaceae</taxon>
        <taxon>PACMAD clade</taxon>
        <taxon>Panicoideae</taxon>
        <taxon>Panicodae</taxon>
        <taxon>Paniceae</taxon>
        <taxon>Panicinae</taxon>
        <taxon>Panicum</taxon>
        <taxon>Panicum sect. Panicum</taxon>
    </lineage>
</organism>
<evidence type="ECO:0000313" key="8">
    <source>
        <dbReference type="EMBL" id="RLM69642.1"/>
    </source>
</evidence>
<dbReference type="PANTHER" id="PTHR31194">
    <property type="entry name" value="SHN SHINE , DNA BINDING / TRANSCRIPTION FACTOR"/>
    <property type="match status" value="1"/>
</dbReference>
<dbReference type="AlphaFoldDB" id="A0A3L6Q0X9"/>
<dbReference type="Pfam" id="PF00847">
    <property type="entry name" value="AP2"/>
    <property type="match status" value="1"/>
</dbReference>
<comment type="caution">
    <text evidence="8">The sequence shown here is derived from an EMBL/GenBank/DDBJ whole genome shotgun (WGS) entry which is preliminary data.</text>
</comment>
<keyword evidence="3" id="KW-0238">DNA-binding</keyword>
<sequence>MDAPSRVVRAHFADAADSDSDDGRRRRSVRVIDLLPPSARAPQRKKLVHYTIHDRPGGERQGQGRGGRRQFRGVRQRPWGKFAAEIRDPNLGKRVWLGTFDTAEEAAAVYDAAAIRLRGRRAVTNFPLSSSSATPSSSGVSPAPSPMSSTTIAPTPTPQVQSSEAESSSVSLRSAQSSSIVDADEEVTGMPWFENEPLELMEFCLPPATMGGQCEFGDLGDLDDLFSPEPEPASHQFIFSDELNMSLVLTTQLTDNVNDAAGQR</sequence>
<dbReference type="SMART" id="SM00380">
    <property type="entry name" value="AP2"/>
    <property type="match status" value="1"/>
</dbReference>
<reference evidence="9" key="1">
    <citation type="journal article" date="2019" name="Nat. Commun.">
        <title>The genome of broomcorn millet.</title>
        <authorList>
            <person name="Zou C."/>
            <person name="Miki D."/>
            <person name="Li D."/>
            <person name="Tang Q."/>
            <person name="Xiao L."/>
            <person name="Rajput S."/>
            <person name="Deng P."/>
            <person name="Jia W."/>
            <person name="Huang R."/>
            <person name="Zhang M."/>
            <person name="Sun Y."/>
            <person name="Hu J."/>
            <person name="Fu X."/>
            <person name="Schnable P.S."/>
            <person name="Li F."/>
            <person name="Zhang H."/>
            <person name="Feng B."/>
            <person name="Zhu X."/>
            <person name="Liu R."/>
            <person name="Schnable J.C."/>
            <person name="Zhu J.-K."/>
            <person name="Zhang H."/>
        </authorList>
    </citation>
    <scope>NUCLEOTIDE SEQUENCE [LARGE SCALE GENOMIC DNA]</scope>
</reference>
<dbReference type="EMBL" id="PQIB02000014">
    <property type="protein sequence ID" value="RLM69642.1"/>
    <property type="molecule type" value="Genomic_DNA"/>
</dbReference>
<dbReference type="PANTHER" id="PTHR31194:SF166">
    <property type="entry name" value="PATHOGENESIS-RELATED GENES TRANSCRIPTIONAL ACTIVATOR PTI6"/>
    <property type="match status" value="1"/>
</dbReference>
<dbReference type="InterPro" id="IPR050913">
    <property type="entry name" value="AP2/ERF_ERF"/>
</dbReference>
<dbReference type="STRING" id="4540.A0A3L6Q0X9"/>
<feature type="region of interest" description="Disordered" evidence="6">
    <location>
        <begin position="1"/>
        <end position="27"/>
    </location>
</feature>
<dbReference type="GO" id="GO:0005634">
    <property type="term" value="C:nucleus"/>
    <property type="evidence" value="ECO:0007669"/>
    <property type="project" value="UniProtKB-SubCell"/>
</dbReference>
<evidence type="ECO:0000256" key="1">
    <source>
        <dbReference type="ARBA" id="ARBA00004123"/>
    </source>
</evidence>
<dbReference type="InterPro" id="IPR001471">
    <property type="entry name" value="AP2/ERF_dom"/>
</dbReference>
<proteinExistence type="predicted"/>
<evidence type="ECO:0000256" key="2">
    <source>
        <dbReference type="ARBA" id="ARBA00023015"/>
    </source>
</evidence>
<keyword evidence="9" id="KW-1185">Reference proteome</keyword>
<feature type="domain" description="AP2/ERF" evidence="7">
    <location>
        <begin position="70"/>
        <end position="127"/>
    </location>
</feature>
<dbReference type="Proteomes" id="UP000275267">
    <property type="component" value="Unassembled WGS sequence"/>
</dbReference>
<comment type="subcellular location">
    <subcellularLocation>
        <location evidence="1">Nucleus</location>
    </subcellularLocation>
</comment>
<keyword evidence="4" id="KW-0804">Transcription</keyword>
<dbReference type="OrthoDB" id="695183at2759"/>
<feature type="region of interest" description="Disordered" evidence="6">
    <location>
        <begin position="53"/>
        <end position="76"/>
    </location>
</feature>
<name>A0A3L6Q0X9_PANMI</name>
<feature type="compositionally biased region" description="Low complexity" evidence="6">
    <location>
        <begin position="160"/>
        <end position="179"/>
    </location>
</feature>
<gene>
    <name evidence="8" type="ORF">C2845_PM17G00240</name>
</gene>
<evidence type="ECO:0000256" key="6">
    <source>
        <dbReference type="SAM" id="MobiDB-lite"/>
    </source>
</evidence>
<evidence type="ECO:0000256" key="4">
    <source>
        <dbReference type="ARBA" id="ARBA00023163"/>
    </source>
</evidence>
<dbReference type="GO" id="GO:0003700">
    <property type="term" value="F:DNA-binding transcription factor activity"/>
    <property type="evidence" value="ECO:0007669"/>
    <property type="project" value="InterPro"/>
</dbReference>
<dbReference type="InterPro" id="IPR016177">
    <property type="entry name" value="DNA-bd_dom_sf"/>
</dbReference>
<feature type="compositionally biased region" description="Basic residues" evidence="6">
    <location>
        <begin position="66"/>
        <end position="75"/>
    </location>
</feature>
<evidence type="ECO:0000259" key="7">
    <source>
        <dbReference type="PROSITE" id="PS51032"/>
    </source>
</evidence>
<dbReference type="PROSITE" id="PS51032">
    <property type="entry name" value="AP2_ERF"/>
    <property type="match status" value="1"/>
</dbReference>
<evidence type="ECO:0000313" key="9">
    <source>
        <dbReference type="Proteomes" id="UP000275267"/>
    </source>
</evidence>
<dbReference type="PRINTS" id="PR00367">
    <property type="entry name" value="ETHRSPELEMNT"/>
</dbReference>
<dbReference type="GO" id="GO:0003677">
    <property type="term" value="F:DNA binding"/>
    <property type="evidence" value="ECO:0007669"/>
    <property type="project" value="UniProtKB-KW"/>
</dbReference>